<dbReference type="SUPFAM" id="SSF52317">
    <property type="entry name" value="Class I glutamine amidotransferase-like"/>
    <property type="match status" value="1"/>
</dbReference>
<dbReference type="InterPro" id="IPR029062">
    <property type="entry name" value="Class_I_gatase-like"/>
</dbReference>
<gene>
    <name evidence="2" type="ORF">EGN73_21125</name>
</gene>
<proteinExistence type="predicted"/>
<feature type="domain" description="ThuA-like" evidence="1">
    <location>
        <begin position="29"/>
        <end position="251"/>
    </location>
</feature>
<reference evidence="2 3" key="1">
    <citation type="journal article" date="2020" name="Syst. Appl. Microbiol.">
        <title>Arthrospiribacter ruber gen. nov., sp. nov., a novel bacterium isolated from Arthrospira cultures.</title>
        <authorList>
            <person name="Waleron M."/>
            <person name="Misztak A."/>
            <person name="Waleron M.M."/>
            <person name="Furmaniak M."/>
            <person name="Mrozik A."/>
            <person name="Waleron K."/>
        </authorList>
    </citation>
    <scope>NUCLEOTIDE SEQUENCE [LARGE SCALE GENOMIC DNA]</scope>
    <source>
        <strain evidence="2 3">DPMB0001</strain>
    </source>
</reference>
<evidence type="ECO:0000313" key="2">
    <source>
        <dbReference type="EMBL" id="MBW3470293.1"/>
    </source>
</evidence>
<dbReference type="EMBL" id="RPHB01000013">
    <property type="protein sequence ID" value="MBW3470293.1"/>
    <property type="molecule type" value="Genomic_DNA"/>
</dbReference>
<dbReference type="Proteomes" id="UP000727490">
    <property type="component" value="Unassembled WGS sequence"/>
</dbReference>
<organism evidence="2 3">
    <name type="scientific">Arthrospiribacter ruber</name>
    <dbReference type="NCBI Taxonomy" id="2487934"/>
    <lineage>
        <taxon>Bacteria</taxon>
        <taxon>Pseudomonadati</taxon>
        <taxon>Bacteroidota</taxon>
        <taxon>Cytophagia</taxon>
        <taxon>Cytophagales</taxon>
        <taxon>Cyclobacteriaceae</taxon>
        <taxon>Arthrospiribacter</taxon>
    </lineage>
</organism>
<dbReference type="AlphaFoldDB" id="A0A951J084"/>
<comment type="caution">
    <text evidence="2">The sequence shown here is derived from an EMBL/GenBank/DDBJ whole genome shotgun (WGS) entry which is preliminary data.</text>
</comment>
<dbReference type="Pfam" id="PF06283">
    <property type="entry name" value="ThuA"/>
    <property type="match status" value="1"/>
</dbReference>
<sequence length="312" mass="35803">MKKLLLITGILIGSYMGNLVVQDTNKIPVLIVDGFSNHDWKQTTKVTKWILEETGMFLVDVSTIPIDSVQRLAWRADFDKYAVVIQSSNNIWDPKLKWSPEAEKDLEDYVENGGGLFILHSANNAFSHWPAYNQMIGMGWRNKSYGYSLEISKDGKIIRHAPGEGEDTGHGDRFDALIQIINRHPINRDYPDQWKTANTEVYYFPRGPAENLTVLSYAYDSTGTQRKWPIEWVVNYGKGRVYNSSMGHLWKDEIYPPAFRCIGFQTTIIRVTEWLATGETTYPLPGNFPTKDNVSLRNERAFLNQENNIPFQ</sequence>
<name>A0A951J084_9BACT</name>
<dbReference type="PANTHER" id="PTHR40469:SF2">
    <property type="entry name" value="GALACTOSE-BINDING DOMAIN-LIKE SUPERFAMILY PROTEIN"/>
    <property type="match status" value="1"/>
</dbReference>
<dbReference type="InterPro" id="IPR029010">
    <property type="entry name" value="ThuA-like"/>
</dbReference>
<dbReference type="PANTHER" id="PTHR40469">
    <property type="entry name" value="SECRETED GLYCOSYL HYDROLASE"/>
    <property type="match status" value="1"/>
</dbReference>
<evidence type="ECO:0000313" key="3">
    <source>
        <dbReference type="Proteomes" id="UP000727490"/>
    </source>
</evidence>
<keyword evidence="3" id="KW-1185">Reference proteome</keyword>
<dbReference type="Gene3D" id="3.40.50.880">
    <property type="match status" value="1"/>
</dbReference>
<protein>
    <submittedName>
        <fullName evidence="2">ThuA domain-containing protein</fullName>
    </submittedName>
</protein>
<accession>A0A951J084</accession>
<evidence type="ECO:0000259" key="1">
    <source>
        <dbReference type="Pfam" id="PF06283"/>
    </source>
</evidence>